<organism evidence="2 3">
    <name type="scientific">Sutcliffiella tianshenii</name>
    <dbReference type="NCBI Taxonomy" id="1463404"/>
    <lineage>
        <taxon>Bacteria</taxon>
        <taxon>Bacillati</taxon>
        <taxon>Bacillota</taxon>
        <taxon>Bacilli</taxon>
        <taxon>Bacillales</taxon>
        <taxon>Bacillaceae</taxon>
        <taxon>Sutcliffiella</taxon>
    </lineage>
</organism>
<keyword evidence="1" id="KW-0472">Membrane</keyword>
<feature type="transmembrane region" description="Helical" evidence="1">
    <location>
        <begin position="7"/>
        <end position="25"/>
    </location>
</feature>
<accession>A0ABS2P021</accession>
<dbReference type="RefSeq" id="WP_204415778.1">
    <property type="nucleotide sequence ID" value="NZ_JAFBED010000004.1"/>
</dbReference>
<protein>
    <recommendedName>
        <fullName evidence="4">DUF4340 domain-containing protein</fullName>
    </recommendedName>
</protein>
<dbReference type="EMBL" id="JAFBED010000004">
    <property type="protein sequence ID" value="MBM7620226.1"/>
    <property type="molecule type" value="Genomic_DNA"/>
</dbReference>
<dbReference type="Proteomes" id="UP000737402">
    <property type="component" value="Unassembled WGS sequence"/>
</dbReference>
<comment type="caution">
    <text evidence="2">The sequence shown here is derived from an EMBL/GenBank/DDBJ whole genome shotgun (WGS) entry which is preliminary data.</text>
</comment>
<keyword evidence="3" id="KW-1185">Reference proteome</keyword>
<evidence type="ECO:0000313" key="3">
    <source>
        <dbReference type="Proteomes" id="UP000737402"/>
    </source>
</evidence>
<gene>
    <name evidence="2" type="ORF">JOC95_002079</name>
</gene>
<keyword evidence="1" id="KW-1133">Transmembrane helix</keyword>
<proteinExistence type="predicted"/>
<reference evidence="2 3" key="1">
    <citation type="submission" date="2021-01" db="EMBL/GenBank/DDBJ databases">
        <title>Genomic Encyclopedia of Type Strains, Phase IV (KMG-IV): sequencing the most valuable type-strain genomes for metagenomic binning, comparative biology and taxonomic classification.</title>
        <authorList>
            <person name="Goeker M."/>
        </authorList>
    </citation>
    <scope>NUCLEOTIDE SEQUENCE [LARGE SCALE GENOMIC DNA]</scope>
    <source>
        <strain evidence="2 3">DSM 25879</strain>
    </source>
</reference>
<evidence type="ECO:0000256" key="1">
    <source>
        <dbReference type="SAM" id="Phobius"/>
    </source>
</evidence>
<name>A0ABS2P021_9BACI</name>
<evidence type="ECO:0000313" key="2">
    <source>
        <dbReference type="EMBL" id="MBM7620226.1"/>
    </source>
</evidence>
<keyword evidence="1" id="KW-0812">Transmembrane</keyword>
<evidence type="ECO:0008006" key="4">
    <source>
        <dbReference type="Google" id="ProtNLM"/>
    </source>
</evidence>
<sequence length="292" mass="33688">MRKFHMIGIGLIFGLSATVFLLFFFEQRVIESIIFFPIDPNIMIKEADTSLELLNEKDDDEYVINWEVSSNTGDPVYLRQDISLLFADGRLKAVLSDWKDNSSELTQYATYSGEDSSHYVALSFHHGEIHHKDESITSTHKMSKDQLYVIDSSFSSLQSFKNAKTKEQIEWKDVLDKVTEQQLEYAWEKAIDFFEIPVQNYDLYSLEEIIDLQEKGMPGMDITRSKEIVGRLWEGLYKEYFLGIKTAAGTTIPPIDSSLPLILISKDYSHLLVLFETREGESVKLIQNLRIE</sequence>